<keyword evidence="9" id="KW-1185">Reference proteome</keyword>
<dbReference type="InterPro" id="IPR002035">
    <property type="entry name" value="VWF_A"/>
</dbReference>
<feature type="transmembrane region" description="Helical" evidence="6">
    <location>
        <begin position="6"/>
        <end position="24"/>
    </location>
</feature>
<name>A0A0F3H0F3_9BACT</name>
<evidence type="ECO:0000256" key="5">
    <source>
        <dbReference type="SAM" id="MobiDB-lite"/>
    </source>
</evidence>
<gene>
    <name evidence="8" type="ORF">MBAV_000194</name>
</gene>
<proteinExistence type="predicted"/>
<evidence type="ECO:0000313" key="8">
    <source>
        <dbReference type="EMBL" id="KJU87615.1"/>
    </source>
</evidence>
<evidence type="ECO:0000259" key="7">
    <source>
        <dbReference type="PROSITE" id="PS50234"/>
    </source>
</evidence>
<feature type="domain" description="VWFA" evidence="7">
    <location>
        <begin position="88"/>
        <end position="262"/>
    </location>
</feature>
<dbReference type="Gene3D" id="3.40.50.410">
    <property type="entry name" value="von Willebrand factor, type A domain"/>
    <property type="match status" value="1"/>
</dbReference>
<evidence type="ECO:0000256" key="4">
    <source>
        <dbReference type="ARBA" id="ARBA00023136"/>
    </source>
</evidence>
<keyword evidence="3 6" id="KW-1133">Transmembrane helix</keyword>
<dbReference type="AlphaFoldDB" id="A0A0F3H0F3"/>
<evidence type="ECO:0000256" key="1">
    <source>
        <dbReference type="ARBA" id="ARBA00022475"/>
    </source>
</evidence>
<keyword evidence="2 6" id="KW-0812">Transmembrane</keyword>
<feature type="region of interest" description="Disordered" evidence="5">
    <location>
        <begin position="318"/>
        <end position="354"/>
    </location>
</feature>
<dbReference type="Proteomes" id="UP000033423">
    <property type="component" value="Unassembled WGS sequence"/>
</dbReference>
<evidence type="ECO:0000256" key="6">
    <source>
        <dbReference type="SAM" id="Phobius"/>
    </source>
</evidence>
<sequence length="354" mass="37643">MRFETVAAAHTLWLVAALGVFYVLSVRLRGRALADFGTRALLHTASVNASMRHVKAALVIAALVFCTLALMRPQWGFHLEEVRQYSSDILIALDTSKSMLATDIKPNRLQMAQLAIGDFLKRLKGDRIGLIGFAGESFVFSPLTVDYGGFMFALNDLGVNSIPVGGTSIRSAIEEAVNLYAGNPSKDKTLILITDGEDHEGGALEAADKAKAAGVVIYTVGIGTREGELIQVPDESGGKAFVKDAAGGIVKTALDEETLKNISLTTGGAYVRAGGADLGLDLIYSDRLSRSEKKGAEEKMRKRSGCIRKSWVAASKKRMGALPPTPYKEGYGPSLPLQVAPGSLTSPARGPAPH</sequence>
<dbReference type="InterPro" id="IPR050768">
    <property type="entry name" value="UPF0353/GerABKA_families"/>
</dbReference>
<dbReference type="PROSITE" id="PS50234">
    <property type="entry name" value="VWFA"/>
    <property type="match status" value="1"/>
</dbReference>
<dbReference type="PANTHER" id="PTHR22550">
    <property type="entry name" value="SPORE GERMINATION PROTEIN"/>
    <property type="match status" value="1"/>
</dbReference>
<reference evidence="8 9" key="1">
    <citation type="submission" date="2015-02" db="EMBL/GenBank/DDBJ databases">
        <title>Single-cell genomics of uncultivated deep-branching MTB reveals a conserved set of magnetosome genes.</title>
        <authorList>
            <person name="Kolinko S."/>
            <person name="Richter M."/>
            <person name="Glockner F.O."/>
            <person name="Brachmann A."/>
            <person name="Schuler D."/>
        </authorList>
    </citation>
    <scope>NUCLEOTIDE SEQUENCE [LARGE SCALE GENOMIC DNA]</scope>
    <source>
        <strain evidence="8">TM-1</strain>
    </source>
</reference>
<accession>A0A0F3H0F3</accession>
<dbReference type="PANTHER" id="PTHR22550:SF5">
    <property type="entry name" value="LEUCINE ZIPPER PROTEIN 4"/>
    <property type="match status" value="1"/>
</dbReference>
<feature type="transmembrane region" description="Helical" evidence="6">
    <location>
        <begin position="56"/>
        <end position="75"/>
    </location>
</feature>
<evidence type="ECO:0000256" key="2">
    <source>
        <dbReference type="ARBA" id="ARBA00022692"/>
    </source>
</evidence>
<evidence type="ECO:0000256" key="3">
    <source>
        <dbReference type="ARBA" id="ARBA00022989"/>
    </source>
</evidence>
<dbReference type="SMART" id="SM00327">
    <property type="entry name" value="VWA"/>
    <property type="match status" value="1"/>
</dbReference>
<organism evidence="8 9">
    <name type="scientific">Candidatus Magnetobacterium bavaricum</name>
    <dbReference type="NCBI Taxonomy" id="29290"/>
    <lineage>
        <taxon>Bacteria</taxon>
        <taxon>Pseudomonadati</taxon>
        <taxon>Nitrospirota</taxon>
        <taxon>Thermodesulfovibrionia</taxon>
        <taxon>Thermodesulfovibrionales</taxon>
        <taxon>Candidatus Magnetobacteriaceae</taxon>
        <taxon>Candidatus Magnetobacterium</taxon>
    </lineage>
</organism>
<comment type="caution">
    <text evidence="8">The sequence shown here is derived from an EMBL/GenBank/DDBJ whole genome shotgun (WGS) entry which is preliminary data.</text>
</comment>
<dbReference type="Pfam" id="PF13519">
    <property type="entry name" value="VWA_2"/>
    <property type="match status" value="1"/>
</dbReference>
<keyword evidence="4 6" id="KW-0472">Membrane</keyword>
<protein>
    <submittedName>
        <fullName evidence="8">von Willebrand factor type A domain protein</fullName>
    </submittedName>
</protein>
<evidence type="ECO:0000313" key="9">
    <source>
        <dbReference type="Proteomes" id="UP000033423"/>
    </source>
</evidence>
<dbReference type="SUPFAM" id="SSF53300">
    <property type="entry name" value="vWA-like"/>
    <property type="match status" value="1"/>
</dbReference>
<keyword evidence="1" id="KW-1003">Cell membrane</keyword>
<dbReference type="InterPro" id="IPR036465">
    <property type="entry name" value="vWFA_dom_sf"/>
</dbReference>
<dbReference type="EMBL" id="LACI01000094">
    <property type="protein sequence ID" value="KJU87615.1"/>
    <property type="molecule type" value="Genomic_DNA"/>
</dbReference>